<dbReference type="EMBL" id="JANCPR020000040">
    <property type="protein sequence ID" value="MDJ1136406.1"/>
    <property type="molecule type" value="Genomic_DNA"/>
</dbReference>
<comment type="caution">
    <text evidence="6">The sequence shown here is derived from an EMBL/GenBank/DDBJ whole genome shotgun (WGS) entry which is preliminary data.</text>
</comment>
<dbReference type="Gene3D" id="2.60.120.330">
    <property type="entry name" value="B-lactam Antibiotic, Isopenicillin N Synthase, Chain"/>
    <property type="match status" value="1"/>
</dbReference>
<sequence>MSGHSEYGGSGSGAGGGGPRSPRGPGSSKNSGPGGPVTVLDGYVPVIDLSAAGTAIAGTPNARTATARTAVAGTDTGSDCGAGRLAVARAIGNACENSGFFTVVGHGVPQELVDDMYGKTEEFFTAPRKEKERAAGGPGTCGFRSSAGSAAKSMGVEAPADLCEIFTANVLGDHGADVRARYGDESAPWTRANVWPSQPAGFRDTWHAYMREMERLGRELMRLFALALGLDEEFFEDKVDRHVSTVVANFYYPQNRPPLPGQLRKGPHTDWGNLTILHQDDIGGLQVRYGESGWRDVPFVPGGFVINIGDMMAFWTGGRWVSTLHRVLNPERGHDRSRLSLPFFHMPNHDAVVEPLAQLGSPGADAGPVEAPGSNAGAVPATTPGQWYRDKMAATFS</sequence>
<feature type="compositionally biased region" description="Gly residues" evidence="4">
    <location>
        <begin position="1"/>
        <end position="19"/>
    </location>
</feature>
<evidence type="ECO:0000259" key="5">
    <source>
        <dbReference type="PROSITE" id="PS51471"/>
    </source>
</evidence>
<dbReference type="RefSeq" id="WP_274046913.1">
    <property type="nucleotide sequence ID" value="NZ_JANCPR020000040.1"/>
</dbReference>
<dbReference type="InterPro" id="IPR027443">
    <property type="entry name" value="IPNS-like_sf"/>
</dbReference>
<keyword evidence="3" id="KW-0560">Oxidoreductase</keyword>
<protein>
    <submittedName>
        <fullName evidence="6">2OG-Fe(II) oxygenase family protein</fullName>
    </submittedName>
</protein>
<feature type="region of interest" description="Disordered" evidence="4">
    <location>
        <begin position="1"/>
        <end position="37"/>
    </location>
</feature>
<dbReference type="Proteomes" id="UP001214441">
    <property type="component" value="Unassembled WGS sequence"/>
</dbReference>
<comment type="similarity">
    <text evidence="3">Belongs to the iron/ascorbate-dependent oxidoreductase family.</text>
</comment>
<feature type="domain" description="Fe2OG dioxygenase" evidence="5">
    <location>
        <begin position="242"/>
        <end position="347"/>
    </location>
</feature>
<dbReference type="PANTHER" id="PTHR47990">
    <property type="entry name" value="2-OXOGLUTARATE (2OG) AND FE(II)-DEPENDENT OXYGENASE SUPERFAMILY PROTEIN-RELATED"/>
    <property type="match status" value="1"/>
</dbReference>
<dbReference type="Pfam" id="PF14226">
    <property type="entry name" value="DIOX_N"/>
    <property type="match status" value="1"/>
</dbReference>
<keyword evidence="2" id="KW-0045">Antibiotic biosynthesis</keyword>
<evidence type="ECO:0000256" key="3">
    <source>
        <dbReference type="RuleBase" id="RU003682"/>
    </source>
</evidence>
<dbReference type="PRINTS" id="PR00682">
    <property type="entry name" value="IPNSYNTHASE"/>
</dbReference>
<dbReference type="InterPro" id="IPR005123">
    <property type="entry name" value="Oxoglu/Fe-dep_dioxygenase_dom"/>
</dbReference>
<dbReference type="SUPFAM" id="SSF51197">
    <property type="entry name" value="Clavaminate synthase-like"/>
    <property type="match status" value="1"/>
</dbReference>
<comment type="pathway">
    <text evidence="1">Antibiotic biosynthesis.</text>
</comment>
<accession>A0ABT7A6E7</accession>
<dbReference type="InterPro" id="IPR050231">
    <property type="entry name" value="Iron_ascorbate_oxido_reductase"/>
</dbReference>
<evidence type="ECO:0000256" key="2">
    <source>
        <dbReference type="ARBA" id="ARBA00023194"/>
    </source>
</evidence>
<gene>
    <name evidence="6" type="ORF">NMN56_031565</name>
</gene>
<evidence type="ECO:0000256" key="4">
    <source>
        <dbReference type="SAM" id="MobiDB-lite"/>
    </source>
</evidence>
<evidence type="ECO:0000313" key="6">
    <source>
        <dbReference type="EMBL" id="MDJ1136406.1"/>
    </source>
</evidence>
<organism evidence="6 7">
    <name type="scientific">Streptomyces iconiensis</name>
    <dbReference type="NCBI Taxonomy" id="1384038"/>
    <lineage>
        <taxon>Bacteria</taxon>
        <taxon>Bacillati</taxon>
        <taxon>Actinomycetota</taxon>
        <taxon>Actinomycetes</taxon>
        <taxon>Kitasatosporales</taxon>
        <taxon>Streptomycetaceae</taxon>
        <taxon>Streptomyces</taxon>
    </lineage>
</organism>
<name>A0ABT7A6E7_9ACTN</name>
<proteinExistence type="inferred from homology"/>
<keyword evidence="3" id="KW-0408">Iron</keyword>
<dbReference type="Pfam" id="PF03171">
    <property type="entry name" value="2OG-FeII_Oxy"/>
    <property type="match status" value="1"/>
</dbReference>
<reference evidence="6 7" key="1">
    <citation type="submission" date="2023-05" db="EMBL/GenBank/DDBJ databases">
        <title>Streptantibioticus silvisoli sp. nov., acidotolerant actinomycetes 1 from pine litter.</title>
        <authorList>
            <person name="Swiecimska M."/>
            <person name="Golinska P."/>
            <person name="Sangal V."/>
            <person name="Wachnowicz B."/>
            <person name="Goodfellow M."/>
        </authorList>
    </citation>
    <scope>NUCLEOTIDE SEQUENCE [LARGE SCALE GENOMIC DNA]</scope>
    <source>
        <strain evidence="6 7">DSM 42109</strain>
    </source>
</reference>
<evidence type="ECO:0000256" key="1">
    <source>
        <dbReference type="ARBA" id="ARBA00004792"/>
    </source>
</evidence>
<dbReference type="InterPro" id="IPR044861">
    <property type="entry name" value="IPNS-like_FE2OG_OXY"/>
</dbReference>
<feature type="compositionally biased region" description="Low complexity" evidence="4">
    <location>
        <begin position="20"/>
        <end position="31"/>
    </location>
</feature>
<keyword evidence="3" id="KW-0479">Metal-binding</keyword>
<dbReference type="InterPro" id="IPR026992">
    <property type="entry name" value="DIOX_N"/>
</dbReference>
<dbReference type="PROSITE" id="PS51471">
    <property type="entry name" value="FE2OG_OXY"/>
    <property type="match status" value="1"/>
</dbReference>
<keyword evidence="7" id="KW-1185">Reference proteome</keyword>
<evidence type="ECO:0000313" key="7">
    <source>
        <dbReference type="Proteomes" id="UP001214441"/>
    </source>
</evidence>